<dbReference type="AlphaFoldDB" id="A0A7K1Y519"/>
<sequence length="1062" mass="119956">MSAKAIDYKVILKRDGQTQEQRMPDWLDPSLVPVDQRSKEDLLKYVQEVSKQLKFFDVDQNKKLIENGTWESFYELDITQLNELAESASLPPHIGLWNSFVELLEKPKDLINTLTKRHLDFYYQDALKLNRNAPVADSAHVIFELKKNAENTLLTAGSALLAGKDKTKKDLNYKLTHNIIVNASKVSQLKSLFVNPYNKNYLHQAPIANSADGVGAVLDPSNPKWSGFGNSIMPAAQVGFCLASDVLKMKEGTRTVTLNLTLKNLDQSAKNNLLTTNLFRVSLTGEKGWIGPKLTSATISSSDNLTFNMTIVVNITKDEPAVIAYDKGIHGGDFDTIRPVLQLLINNEKSDFGYQNLMNAELIDATIEVDVKEITSMELENDSGTLNPKKPFAPFGSQSDKNSNFYVRHEETFSKRLKEFWLDVDWKNIPDSNLANYFVNYNQSNNGNANFTATAAFKDGFTWQERFKSVQLFNASNAQLTTTWKFTNPAFPVLFPFYILPQFTIPYYVDPGQYSINPGQSVQQAVTSKLSYLVPGFSTLQNKTQFVQAKSAMTLQIYKPVLQALFNVYKDIRKGQLQLRLEHSFLFKDYRDKYTAEIMRFSREGGTLKLPAEPFTPEIQSLTLNYTTTTAKIAFNSTALNDYVDEEIEFFQYGAFGQMREHAYTRSKLSFLGNNLVKLLPEYSSEGSLMIGLSDLYAEDSVSLLFQVAEGSANPEKPKISIAWSVLCDNYWKSLSNEDFIFDTTNGLLTSGVINIVIPKEATTLNTILPAGLLWLKASIQKDTDGVCSLLDVQSNAAIVVFDNQDNDPQYLANAMPAQTISKLKTDVAYIKKVSQPYASFGGRMKEDDRSYYIRVSERLRHKERSIAIWDYERLILQHFPGVHKVKCINHASTTSFYSPGNTLIVVVPDLTNRNAVDPLRPKVDKNTLDQIATFLSEHSSAWSQFKVINPLYEQVKVSIRVKLKKGYEFNYYEKIIDQKIQEFLSPWITNTGSDIHFGGKVTKSMIIKFLEDLEFVDYLTDFSLYKFSPTKFSFGKNTEVAEASNPASILVSAPHHVIIND</sequence>
<evidence type="ECO:0008006" key="3">
    <source>
        <dbReference type="Google" id="ProtNLM"/>
    </source>
</evidence>
<keyword evidence="2" id="KW-1185">Reference proteome</keyword>
<organism evidence="1 2">
    <name type="scientific">Hufsiella arboris</name>
    <dbReference type="NCBI Taxonomy" id="2695275"/>
    <lineage>
        <taxon>Bacteria</taxon>
        <taxon>Pseudomonadati</taxon>
        <taxon>Bacteroidota</taxon>
        <taxon>Sphingobacteriia</taxon>
        <taxon>Sphingobacteriales</taxon>
        <taxon>Sphingobacteriaceae</taxon>
        <taxon>Hufsiella</taxon>
    </lineage>
</organism>
<evidence type="ECO:0000313" key="2">
    <source>
        <dbReference type="Proteomes" id="UP000466586"/>
    </source>
</evidence>
<name>A0A7K1Y519_9SPHI</name>
<gene>
    <name evidence="1" type="ORF">GS399_01720</name>
</gene>
<comment type="caution">
    <text evidence="1">The sequence shown here is derived from an EMBL/GenBank/DDBJ whole genome shotgun (WGS) entry which is preliminary data.</text>
</comment>
<dbReference type="Proteomes" id="UP000466586">
    <property type="component" value="Unassembled WGS sequence"/>
</dbReference>
<evidence type="ECO:0000313" key="1">
    <source>
        <dbReference type="EMBL" id="MXV49674.1"/>
    </source>
</evidence>
<protein>
    <recommendedName>
        <fullName evidence="3">Baseplate protein J-like domain-containing protein</fullName>
    </recommendedName>
</protein>
<reference evidence="1 2" key="1">
    <citation type="submission" date="2019-11" db="EMBL/GenBank/DDBJ databases">
        <title>Pedobacter sp. HMF7647 Genome sequencing and assembly.</title>
        <authorList>
            <person name="Kang H."/>
            <person name="Kim H."/>
            <person name="Joh K."/>
        </authorList>
    </citation>
    <scope>NUCLEOTIDE SEQUENCE [LARGE SCALE GENOMIC DNA]</scope>
    <source>
        <strain evidence="1 2">HMF7647</strain>
    </source>
</reference>
<proteinExistence type="predicted"/>
<accession>A0A7K1Y519</accession>
<dbReference type="EMBL" id="WVHT01000001">
    <property type="protein sequence ID" value="MXV49674.1"/>
    <property type="molecule type" value="Genomic_DNA"/>
</dbReference>
<dbReference type="RefSeq" id="WP_160842848.1">
    <property type="nucleotide sequence ID" value="NZ_WVHT01000001.1"/>
</dbReference>